<name>A0ABR3FBH6_9AGAR</name>
<protein>
    <recommendedName>
        <fullName evidence="1">F-box domain-containing protein</fullName>
    </recommendedName>
</protein>
<reference evidence="2 3" key="1">
    <citation type="submission" date="2024-02" db="EMBL/GenBank/DDBJ databases">
        <title>A draft genome for the cacao thread blight pathogen Marasmius crinis-equi.</title>
        <authorList>
            <person name="Cohen S.P."/>
            <person name="Baruah I.K."/>
            <person name="Amoako-Attah I."/>
            <person name="Bukari Y."/>
            <person name="Meinhardt L.W."/>
            <person name="Bailey B.A."/>
        </authorList>
    </citation>
    <scope>NUCLEOTIDE SEQUENCE [LARGE SCALE GENOMIC DNA]</scope>
    <source>
        <strain evidence="2 3">GH-76</strain>
    </source>
</reference>
<proteinExistence type="predicted"/>
<dbReference type="Pfam" id="PF12937">
    <property type="entry name" value="F-box-like"/>
    <property type="match status" value="1"/>
</dbReference>
<dbReference type="PANTHER" id="PTHR38926">
    <property type="entry name" value="F-BOX DOMAIN CONTAINING PROTEIN, EXPRESSED"/>
    <property type="match status" value="1"/>
</dbReference>
<sequence length="507" mass="57414">MNQPERSSQIFKLPYDILLAIFRHHVRNLRRKIEPLDWLSFTHVCRTWRAAALESPSLWTRPDFRFPNIAREMLKRSRSLPIALDICTLAVAKREELAIEALTEHLPRIAFLELPFSGPVLERVLRVAVHPASSLHTLRLTNKYGGNNGSALRVALPHNFLGGASARLRRLSVKGLLIPWNSTFLKDLTHFDVELPSVSTPDLSLSQLVQILRRCPALGTLNMWNCLYTANEDIPPADLPQLRELRVSTKFPVLIKLMSSLKLHPSTELHLSVDAKGGGVPSPEDMTHLVSLSLRSIERNNRRKKIKALSFERLQNGSLTCTAWRNIPSKELKTSRPFFTLSFLVLPNAPPDLREYVDAVLQAAPISKLLTLDLIQVSMLPRTIQLLSTLTKLEVLDLSLPPSMHPCVTEFIGALGVRKRSDASHSQQRTPFPSLQTLHLHNVEFGSYSRAIALRSLFLKNLRSRRKRGVGNPKLVLTSCRGLSRRDIRKLRKLVPKVRRIYETSDD</sequence>
<dbReference type="Proteomes" id="UP001465976">
    <property type="component" value="Unassembled WGS sequence"/>
</dbReference>
<feature type="domain" description="F-box" evidence="1">
    <location>
        <begin position="12"/>
        <end position="65"/>
    </location>
</feature>
<dbReference type="InterPro" id="IPR001810">
    <property type="entry name" value="F-box_dom"/>
</dbReference>
<dbReference type="EMBL" id="JBAHYK010000601">
    <property type="protein sequence ID" value="KAL0572649.1"/>
    <property type="molecule type" value="Genomic_DNA"/>
</dbReference>
<dbReference type="SUPFAM" id="SSF52047">
    <property type="entry name" value="RNI-like"/>
    <property type="match status" value="1"/>
</dbReference>
<evidence type="ECO:0000259" key="1">
    <source>
        <dbReference type="Pfam" id="PF12937"/>
    </source>
</evidence>
<dbReference type="SUPFAM" id="SSF81383">
    <property type="entry name" value="F-box domain"/>
    <property type="match status" value="1"/>
</dbReference>
<gene>
    <name evidence="2" type="ORF">V5O48_009307</name>
</gene>
<accession>A0ABR3FBH6</accession>
<evidence type="ECO:0000313" key="3">
    <source>
        <dbReference type="Proteomes" id="UP001465976"/>
    </source>
</evidence>
<organism evidence="2 3">
    <name type="scientific">Marasmius crinis-equi</name>
    <dbReference type="NCBI Taxonomy" id="585013"/>
    <lineage>
        <taxon>Eukaryota</taxon>
        <taxon>Fungi</taxon>
        <taxon>Dikarya</taxon>
        <taxon>Basidiomycota</taxon>
        <taxon>Agaricomycotina</taxon>
        <taxon>Agaricomycetes</taxon>
        <taxon>Agaricomycetidae</taxon>
        <taxon>Agaricales</taxon>
        <taxon>Marasmiineae</taxon>
        <taxon>Marasmiaceae</taxon>
        <taxon>Marasmius</taxon>
    </lineage>
</organism>
<dbReference type="Gene3D" id="1.20.1280.50">
    <property type="match status" value="1"/>
</dbReference>
<dbReference type="PANTHER" id="PTHR38926:SF5">
    <property type="entry name" value="F-BOX AND LEUCINE-RICH REPEAT PROTEIN 6"/>
    <property type="match status" value="1"/>
</dbReference>
<dbReference type="InterPro" id="IPR036047">
    <property type="entry name" value="F-box-like_dom_sf"/>
</dbReference>
<comment type="caution">
    <text evidence="2">The sequence shown here is derived from an EMBL/GenBank/DDBJ whole genome shotgun (WGS) entry which is preliminary data.</text>
</comment>
<dbReference type="InterPro" id="IPR032675">
    <property type="entry name" value="LRR_dom_sf"/>
</dbReference>
<evidence type="ECO:0000313" key="2">
    <source>
        <dbReference type="EMBL" id="KAL0572649.1"/>
    </source>
</evidence>
<dbReference type="Gene3D" id="3.80.10.10">
    <property type="entry name" value="Ribonuclease Inhibitor"/>
    <property type="match status" value="1"/>
</dbReference>
<keyword evidence="3" id="KW-1185">Reference proteome</keyword>